<evidence type="ECO:0000313" key="2">
    <source>
        <dbReference type="Proteomes" id="UP000295711"/>
    </source>
</evidence>
<dbReference type="OrthoDB" id="2082666at2"/>
<dbReference type="EMBL" id="SLXA01000004">
    <property type="protein sequence ID" value="TCO85138.1"/>
    <property type="molecule type" value="Genomic_DNA"/>
</dbReference>
<dbReference type="Proteomes" id="UP000295711">
    <property type="component" value="Unassembled WGS sequence"/>
</dbReference>
<accession>A0A4V2SDT3</accession>
<proteinExistence type="predicted"/>
<gene>
    <name evidence="1" type="ORF">EV212_104194</name>
</gene>
<keyword evidence="2" id="KW-1185">Reference proteome</keyword>
<protein>
    <submittedName>
        <fullName evidence="1">Uncharacterized protein</fullName>
    </submittedName>
</protein>
<sequence>MKVKLDDYEVRVLINGLIQQHRSYDAETNGQIDALALHLCDIAETMKPGRKKKIPFEPVEIRVICQCLMEWRNREIQAKRHGAVDAINELLIRFTR</sequence>
<dbReference type="AlphaFoldDB" id="A0A4V2SDT3"/>
<name>A0A4V2SDT3_9FIRM</name>
<reference evidence="1 2" key="1">
    <citation type="submission" date="2019-03" db="EMBL/GenBank/DDBJ databases">
        <title>Genomic Encyclopedia of Type Strains, Phase IV (KMG-IV): sequencing the most valuable type-strain genomes for metagenomic binning, comparative biology and taxonomic classification.</title>
        <authorList>
            <person name="Goeker M."/>
        </authorList>
    </citation>
    <scope>NUCLEOTIDE SEQUENCE [LARGE SCALE GENOMIC DNA]</scope>
    <source>
        <strain evidence="1 2">DSM 28559</strain>
    </source>
</reference>
<comment type="caution">
    <text evidence="1">The sequence shown here is derived from an EMBL/GenBank/DDBJ whole genome shotgun (WGS) entry which is preliminary data.</text>
</comment>
<organism evidence="1 2">
    <name type="scientific">Frisingicoccus caecimuris</name>
    <dbReference type="NCBI Taxonomy" id="1796636"/>
    <lineage>
        <taxon>Bacteria</taxon>
        <taxon>Bacillati</taxon>
        <taxon>Bacillota</taxon>
        <taxon>Clostridia</taxon>
        <taxon>Lachnospirales</taxon>
        <taxon>Lachnospiraceae</taxon>
        <taxon>Frisingicoccus</taxon>
    </lineage>
</organism>
<evidence type="ECO:0000313" key="1">
    <source>
        <dbReference type="EMBL" id="TCO85138.1"/>
    </source>
</evidence>
<dbReference type="RefSeq" id="WP_132090529.1">
    <property type="nucleotide sequence ID" value="NZ_JANKAQ010000004.1"/>
</dbReference>